<dbReference type="Gene3D" id="1.10.40.50">
    <property type="entry name" value="Probable gtpase engc, domain 3"/>
    <property type="match status" value="1"/>
</dbReference>
<reference evidence="7" key="1">
    <citation type="submission" date="2020-02" db="EMBL/GenBank/DDBJ databases">
        <authorList>
            <person name="Meier V. D."/>
        </authorList>
    </citation>
    <scope>NUCLEOTIDE SEQUENCE</scope>
    <source>
        <strain evidence="7">AVDCRST_MAG93</strain>
    </source>
</reference>
<comment type="cofactor">
    <cofactor evidence="3">
        <name>Zn(2+)</name>
        <dbReference type="ChEBI" id="CHEBI:29105"/>
    </cofactor>
    <text evidence="3">Binds 1 zinc ion per subunit.</text>
</comment>
<evidence type="ECO:0000313" key="7">
    <source>
        <dbReference type="EMBL" id="CAA9362314.1"/>
    </source>
</evidence>
<dbReference type="GO" id="GO:0042274">
    <property type="term" value="P:ribosomal small subunit biogenesis"/>
    <property type="evidence" value="ECO:0007669"/>
    <property type="project" value="UniProtKB-UniRule"/>
</dbReference>
<keyword evidence="3" id="KW-0699">rRNA-binding</keyword>
<feature type="compositionally biased region" description="Basic and acidic residues" evidence="4">
    <location>
        <begin position="45"/>
        <end position="73"/>
    </location>
</feature>
<dbReference type="CDD" id="cd01854">
    <property type="entry name" value="YjeQ_EngC"/>
    <property type="match status" value="1"/>
</dbReference>
<feature type="region of interest" description="Disordered" evidence="4">
    <location>
        <begin position="1"/>
        <end position="90"/>
    </location>
</feature>
<feature type="compositionally biased region" description="Basic and acidic residues" evidence="4">
    <location>
        <begin position="15"/>
        <end position="27"/>
    </location>
</feature>
<feature type="binding site" evidence="3">
    <location>
        <position position="367"/>
    </location>
    <ligand>
        <name>Zn(2+)</name>
        <dbReference type="ChEBI" id="CHEBI:29105"/>
    </ligand>
</feature>
<evidence type="ECO:0000259" key="6">
    <source>
        <dbReference type="PROSITE" id="PS51721"/>
    </source>
</evidence>
<evidence type="ECO:0000256" key="3">
    <source>
        <dbReference type="HAMAP-Rule" id="MF_01820"/>
    </source>
</evidence>
<dbReference type="InterPro" id="IPR030378">
    <property type="entry name" value="G_CP_dom"/>
</dbReference>
<comment type="function">
    <text evidence="3">One of several proteins that assist in the late maturation steps of the functional core of the 30S ribosomal subunit. Helps release RbfA from mature subunits. May play a role in the assembly of ribosomal proteins into the subunit. Circularly permuted GTPase that catalyzes slow GTP hydrolysis, GTPase activity is stimulated by the 30S ribosomal subunit.</text>
</comment>
<dbReference type="GO" id="GO:0046872">
    <property type="term" value="F:metal ion binding"/>
    <property type="evidence" value="ECO:0007669"/>
    <property type="project" value="UniProtKB-KW"/>
</dbReference>
<dbReference type="Pfam" id="PF03193">
    <property type="entry name" value="RsgA_GTPase"/>
    <property type="match status" value="1"/>
</dbReference>
<keyword evidence="2 3" id="KW-0342">GTP-binding</keyword>
<dbReference type="NCBIfam" id="TIGR00157">
    <property type="entry name" value="ribosome small subunit-dependent GTPase A"/>
    <property type="match status" value="1"/>
</dbReference>
<dbReference type="GO" id="GO:0005737">
    <property type="term" value="C:cytoplasm"/>
    <property type="evidence" value="ECO:0007669"/>
    <property type="project" value="UniProtKB-SubCell"/>
</dbReference>
<keyword evidence="3" id="KW-0378">Hydrolase</keyword>
<dbReference type="PANTHER" id="PTHR32120">
    <property type="entry name" value="SMALL RIBOSOMAL SUBUNIT BIOGENESIS GTPASE RSGA"/>
    <property type="match status" value="1"/>
</dbReference>
<keyword evidence="3" id="KW-0862">Zinc</keyword>
<dbReference type="Gene3D" id="3.40.50.300">
    <property type="entry name" value="P-loop containing nucleotide triphosphate hydrolases"/>
    <property type="match status" value="1"/>
</dbReference>
<evidence type="ECO:0000256" key="2">
    <source>
        <dbReference type="ARBA" id="ARBA00023134"/>
    </source>
</evidence>
<dbReference type="PROSITE" id="PS50936">
    <property type="entry name" value="ENGC_GTPASE"/>
    <property type="match status" value="1"/>
</dbReference>
<accession>A0A6J4MKZ2</accession>
<feature type="domain" description="CP-type G" evidence="6">
    <location>
        <begin position="171"/>
        <end position="330"/>
    </location>
</feature>
<keyword evidence="3" id="KW-0479">Metal-binding</keyword>
<feature type="binding site" evidence="3">
    <location>
        <begin position="272"/>
        <end position="280"/>
    </location>
    <ligand>
        <name>GTP</name>
        <dbReference type="ChEBI" id="CHEBI:37565"/>
    </ligand>
</feature>
<dbReference type="PROSITE" id="PS51721">
    <property type="entry name" value="G_CP"/>
    <property type="match status" value="1"/>
</dbReference>
<dbReference type="HAMAP" id="MF_01820">
    <property type="entry name" value="GTPase_RsgA"/>
    <property type="match status" value="1"/>
</dbReference>
<feature type="binding site" evidence="3">
    <location>
        <begin position="220"/>
        <end position="223"/>
    </location>
    <ligand>
        <name>GTP</name>
        <dbReference type="ChEBI" id="CHEBI:37565"/>
    </ligand>
</feature>
<dbReference type="GO" id="GO:0005525">
    <property type="term" value="F:GTP binding"/>
    <property type="evidence" value="ECO:0007669"/>
    <property type="project" value="UniProtKB-UniRule"/>
</dbReference>
<feature type="binding site" evidence="3">
    <location>
        <position position="359"/>
    </location>
    <ligand>
        <name>Zn(2+)</name>
        <dbReference type="ChEBI" id="CHEBI:29105"/>
    </ligand>
</feature>
<keyword evidence="3" id="KW-0690">Ribosome biogenesis</keyword>
<evidence type="ECO:0000259" key="5">
    <source>
        <dbReference type="PROSITE" id="PS50936"/>
    </source>
</evidence>
<name>A0A6J4MKZ2_9CHLR</name>
<dbReference type="EMBL" id="CADCTR010002601">
    <property type="protein sequence ID" value="CAA9362314.1"/>
    <property type="molecule type" value="Genomic_DNA"/>
</dbReference>
<dbReference type="EC" id="3.6.1.-" evidence="3"/>
<dbReference type="GO" id="GO:0003924">
    <property type="term" value="F:GTPase activity"/>
    <property type="evidence" value="ECO:0007669"/>
    <property type="project" value="UniProtKB-UniRule"/>
</dbReference>
<dbReference type="GO" id="GO:0019843">
    <property type="term" value="F:rRNA binding"/>
    <property type="evidence" value="ECO:0007669"/>
    <property type="project" value="UniProtKB-KW"/>
</dbReference>
<comment type="similarity">
    <text evidence="3">Belongs to the TRAFAC class YlqF/YawG GTPase family. RsgA subfamily.</text>
</comment>
<dbReference type="AlphaFoldDB" id="A0A6J4MKZ2"/>
<dbReference type="InterPro" id="IPR010914">
    <property type="entry name" value="RsgA_GTPase_dom"/>
</dbReference>
<dbReference type="InterPro" id="IPR012340">
    <property type="entry name" value="NA-bd_OB-fold"/>
</dbReference>
<sequence length="395" mass="43001">MKPKYDLNALQSQARIEKNHAKAHERQQLQTARKQQKSSARPQQRKADRWSAADDDMMTHERIMPRDERDRRRSVAQAAVVGQRPPSDTAVTVEGQQGLVIEVSTGMCRVDTGERTILCQIRNHLRTADSIFTNVVAVGDLVVVRDDGAGGGTVEAVAPRRSVLARPHGFRPHLRQVIVANADQVLIVASWREPAIWFELVDRYLVTAARDGLTAIICVNKVDLVEDYAACEAALRPYQALGVDVILTSAQEGIGIDTLRAVLSNRVTVLAGLSGVGKSSLLAAAQPGLQLRTGDVSSRKHEGRHTTTQATLVRLQGGGAVIDTPGIREFGLSGLPRHELAQFFPEVAALASQCHYNNCAHLKEQDCAVLEAVAQGTIAASRYHSYEAIYHALPA</sequence>
<dbReference type="SUPFAM" id="SSF52540">
    <property type="entry name" value="P-loop containing nucleoside triphosphate hydrolases"/>
    <property type="match status" value="1"/>
</dbReference>
<dbReference type="InterPro" id="IPR027417">
    <property type="entry name" value="P-loop_NTPase"/>
</dbReference>
<organism evidence="7">
    <name type="scientific">uncultured Chloroflexia bacterium</name>
    <dbReference type="NCBI Taxonomy" id="1672391"/>
    <lineage>
        <taxon>Bacteria</taxon>
        <taxon>Bacillati</taxon>
        <taxon>Chloroflexota</taxon>
        <taxon>Chloroflexia</taxon>
        <taxon>environmental samples</taxon>
    </lineage>
</organism>
<keyword evidence="3" id="KW-0963">Cytoplasm</keyword>
<evidence type="ECO:0000256" key="4">
    <source>
        <dbReference type="SAM" id="MobiDB-lite"/>
    </source>
</evidence>
<gene>
    <name evidence="3" type="primary">rsgA</name>
    <name evidence="7" type="ORF">AVDCRST_MAG93-7730</name>
</gene>
<feature type="compositionally biased region" description="Polar residues" evidence="4">
    <location>
        <begin position="28"/>
        <end position="42"/>
    </location>
</feature>
<protein>
    <recommendedName>
        <fullName evidence="3">Small ribosomal subunit biogenesis GTPase RsgA</fullName>
        <ecNumber evidence="3">3.6.1.-</ecNumber>
    </recommendedName>
</protein>
<comment type="subcellular location">
    <subcellularLocation>
        <location evidence="3">Cytoplasm</location>
    </subcellularLocation>
</comment>
<keyword evidence="1 3" id="KW-0547">Nucleotide-binding</keyword>
<comment type="subunit">
    <text evidence="3">Monomer. Associates with 30S ribosomal subunit, binds 16S rRNA.</text>
</comment>
<keyword evidence="3" id="KW-0694">RNA-binding</keyword>
<feature type="domain" description="EngC GTPase" evidence="5">
    <location>
        <begin position="180"/>
        <end position="328"/>
    </location>
</feature>
<dbReference type="PANTHER" id="PTHR32120:SF11">
    <property type="entry name" value="SMALL RIBOSOMAL SUBUNIT BIOGENESIS GTPASE RSGA 1, MITOCHONDRIAL-RELATED"/>
    <property type="match status" value="1"/>
</dbReference>
<feature type="binding site" evidence="3">
    <location>
        <position position="354"/>
    </location>
    <ligand>
        <name>Zn(2+)</name>
        <dbReference type="ChEBI" id="CHEBI:29105"/>
    </ligand>
</feature>
<feature type="binding site" evidence="3">
    <location>
        <position position="361"/>
    </location>
    <ligand>
        <name>Zn(2+)</name>
        <dbReference type="ChEBI" id="CHEBI:29105"/>
    </ligand>
</feature>
<proteinExistence type="inferred from homology"/>
<dbReference type="InterPro" id="IPR004881">
    <property type="entry name" value="Ribosome_biogen_GTPase_RsgA"/>
</dbReference>
<evidence type="ECO:0000256" key="1">
    <source>
        <dbReference type="ARBA" id="ARBA00022741"/>
    </source>
</evidence>
<dbReference type="Gene3D" id="2.40.50.140">
    <property type="entry name" value="Nucleic acid-binding proteins"/>
    <property type="match status" value="1"/>
</dbReference>